<dbReference type="PANTHER" id="PTHR43542">
    <property type="entry name" value="METHYLTRANSFERASE"/>
    <property type="match status" value="1"/>
</dbReference>
<evidence type="ECO:0000313" key="5">
    <source>
        <dbReference type="Proteomes" id="UP000035720"/>
    </source>
</evidence>
<keyword evidence="5" id="KW-1185">Reference proteome</keyword>
<keyword evidence="1 4" id="KW-0489">Methyltransferase</keyword>
<dbReference type="Proteomes" id="UP000035720">
    <property type="component" value="Unassembled WGS sequence"/>
</dbReference>
<name>A0A077MD05_9MICO</name>
<dbReference type="Gene3D" id="3.40.50.150">
    <property type="entry name" value="Vaccinia Virus protein VP39"/>
    <property type="match status" value="1"/>
</dbReference>
<sequence length="188" mass="19779">MTRIIGGTAGGRRLEVPSGRETRPTSDRVREAIFSVLESRDVLDGVAVLDAYAGSGALGLEAASRGAASVVCVESHRPTARLIERNAKSLGLPVDVVAATVADFAGRETRRFGLILADPPYPMTEPVLAADLASLAGVAEPGALLVVERSSRSPEPTWPAGVEVEVGRRYGETTVWLAWAAYVNEVLG</sequence>
<dbReference type="OrthoDB" id="9803017at2"/>
<protein>
    <submittedName>
        <fullName evidence="4">Putative methyltransferase</fullName>
    </submittedName>
</protein>
<dbReference type="Pfam" id="PF03602">
    <property type="entry name" value="Cons_hypoth95"/>
    <property type="match status" value="1"/>
</dbReference>
<dbReference type="PANTHER" id="PTHR43542:SF1">
    <property type="entry name" value="METHYLTRANSFERASE"/>
    <property type="match status" value="1"/>
</dbReference>
<reference evidence="4 5" key="1">
    <citation type="journal article" date="2013" name="ISME J.">
        <title>A metabolic model for members of the genus Tetrasphaera involved in enhanced biological phosphorus removal.</title>
        <authorList>
            <person name="Kristiansen R."/>
            <person name="Nguyen H.T.T."/>
            <person name="Saunders A.M."/>
            <person name="Nielsen J.L."/>
            <person name="Wimmer R."/>
            <person name="Le V.Q."/>
            <person name="McIlroy S.J."/>
            <person name="Petrovski S."/>
            <person name="Seviour R.J."/>
            <person name="Calteau A."/>
            <person name="Nielsen K.L."/>
            <person name="Nielsen P.H."/>
        </authorList>
    </citation>
    <scope>NUCLEOTIDE SEQUENCE [LARGE SCALE GENOMIC DNA]</scope>
    <source>
        <strain evidence="4 5">Ben 74</strain>
    </source>
</reference>
<dbReference type="SUPFAM" id="SSF53335">
    <property type="entry name" value="S-adenosyl-L-methionine-dependent methyltransferases"/>
    <property type="match status" value="1"/>
</dbReference>
<proteinExistence type="predicted"/>
<dbReference type="EMBL" id="CAJC01000186">
    <property type="protein sequence ID" value="CCI54459.1"/>
    <property type="molecule type" value="Genomic_DNA"/>
</dbReference>
<dbReference type="PROSITE" id="PS00092">
    <property type="entry name" value="N6_MTASE"/>
    <property type="match status" value="1"/>
</dbReference>
<evidence type="ECO:0000313" key="4">
    <source>
        <dbReference type="EMBL" id="CCI54459.1"/>
    </source>
</evidence>
<evidence type="ECO:0000256" key="2">
    <source>
        <dbReference type="ARBA" id="ARBA00022679"/>
    </source>
</evidence>
<dbReference type="GO" id="GO:0003676">
    <property type="term" value="F:nucleic acid binding"/>
    <property type="evidence" value="ECO:0007669"/>
    <property type="project" value="InterPro"/>
</dbReference>
<dbReference type="NCBIfam" id="TIGR00095">
    <property type="entry name" value="16S rRNA (guanine(966)-N(2))-methyltransferase RsmD"/>
    <property type="match status" value="1"/>
</dbReference>
<accession>A0A077MD05</accession>
<feature type="compositionally biased region" description="Basic and acidic residues" evidence="3">
    <location>
        <begin position="12"/>
        <end position="25"/>
    </location>
</feature>
<dbReference type="InterPro" id="IPR004398">
    <property type="entry name" value="RNA_MeTrfase_RsmD"/>
</dbReference>
<dbReference type="GO" id="GO:0031167">
    <property type="term" value="P:rRNA methylation"/>
    <property type="evidence" value="ECO:0007669"/>
    <property type="project" value="InterPro"/>
</dbReference>
<dbReference type="AlphaFoldDB" id="A0A077MD05"/>
<dbReference type="PIRSF" id="PIRSF004553">
    <property type="entry name" value="CHP00095"/>
    <property type="match status" value="1"/>
</dbReference>
<dbReference type="InterPro" id="IPR029063">
    <property type="entry name" value="SAM-dependent_MTases_sf"/>
</dbReference>
<evidence type="ECO:0000256" key="1">
    <source>
        <dbReference type="ARBA" id="ARBA00022603"/>
    </source>
</evidence>
<dbReference type="GO" id="GO:0008168">
    <property type="term" value="F:methyltransferase activity"/>
    <property type="evidence" value="ECO:0007669"/>
    <property type="project" value="UniProtKB-KW"/>
</dbReference>
<evidence type="ECO:0000256" key="3">
    <source>
        <dbReference type="SAM" id="MobiDB-lite"/>
    </source>
</evidence>
<feature type="region of interest" description="Disordered" evidence="3">
    <location>
        <begin position="1"/>
        <end position="25"/>
    </location>
</feature>
<dbReference type="CDD" id="cd02440">
    <property type="entry name" value="AdoMet_MTases"/>
    <property type="match status" value="1"/>
</dbReference>
<gene>
    <name evidence="4" type="ORF">BN13_720013</name>
</gene>
<dbReference type="InterPro" id="IPR002052">
    <property type="entry name" value="DNA_methylase_N6_adenine_CS"/>
</dbReference>
<comment type="caution">
    <text evidence="4">The sequence shown here is derived from an EMBL/GenBank/DDBJ whole genome shotgun (WGS) entry which is preliminary data.</text>
</comment>
<dbReference type="STRING" id="1193518.BN13_720013"/>
<keyword evidence="2 4" id="KW-0808">Transferase</keyword>
<dbReference type="RefSeq" id="WP_048546982.1">
    <property type="nucleotide sequence ID" value="NZ_HF571038.1"/>
</dbReference>
<organism evidence="4 5">
    <name type="scientific">Nostocoides jenkinsii Ben 74</name>
    <dbReference type="NCBI Taxonomy" id="1193518"/>
    <lineage>
        <taxon>Bacteria</taxon>
        <taxon>Bacillati</taxon>
        <taxon>Actinomycetota</taxon>
        <taxon>Actinomycetes</taxon>
        <taxon>Micrococcales</taxon>
        <taxon>Intrasporangiaceae</taxon>
        <taxon>Nostocoides</taxon>
    </lineage>
</organism>